<reference evidence="1 2" key="1">
    <citation type="submission" date="2019-03" db="EMBL/GenBank/DDBJ databases">
        <title>Sequencing the genomes of 1000 actinobacteria strains.</title>
        <authorList>
            <person name="Klenk H.-P."/>
        </authorList>
    </citation>
    <scope>NUCLEOTIDE SEQUENCE [LARGE SCALE GENOMIC DNA]</scope>
    <source>
        <strain evidence="1 2">DSM 44969</strain>
    </source>
</reference>
<protein>
    <submittedName>
        <fullName evidence="1">Uncharacterized protein</fullName>
    </submittedName>
</protein>
<evidence type="ECO:0000313" key="2">
    <source>
        <dbReference type="Proteomes" id="UP000295560"/>
    </source>
</evidence>
<proteinExistence type="predicted"/>
<organism evidence="1 2">
    <name type="scientific">Pseudonocardia endophytica</name>
    <dbReference type="NCBI Taxonomy" id="401976"/>
    <lineage>
        <taxon>Bacteria</taxon>
        <taxon>Bacillati</taxon>
        <taxon>Actinomycetota</taxon>
        <taxon>Actinomycetes</taxon>
        <taxon>Pseudonocardiales</taxon>
        <taxon>Pseudonocardiaceae</taxon>
        <taxon>Pseudonocardia</taxon>
    </lineage>
</organism>
<name>A0A4R1HS29_PSEEN</name>
<dbReference type="AlphaFoldDB" id="A0A4R1HS29"/>
<dbReference type="Proteomes" id="UP000295560">
    <property type="component" value="Unassembled WGS sequence"/>
</dbReference>
<gene>
    <name evidence="1" type="ORF">EV378_1252</name>
</gene>
<dbReference type="EMBL" id="SMFZ01000001">
    <property type="protein sequence ID" value="TCK25444.1"/>
    <property type="molecule type" value="Genomic_DNA"/>
</dbReference>
<sequence length="132" mass="14467">MHDQNSRPAGGDASLTCCGADRPHPLGLVERHADDCPIFEASRARRERDLADLTGRPSGWTVVRPLADVERADVEDATGHRISPGRRSRRRWSVEVRSACLAGRDVLVRVFRFDGEPCGAVVDDTPTPVGVR</sequence>
<accession>A0A4R1HS29</accession>
<dbReference type="RefSeq" id="WP_132421749.1">
    <property type="nucleotide sequence ID" value="NZ_SMFZ01000001.1"/>
</dbReference>
<comment type="caution">
    <text evidence="1">The sequence shown here is derived from an EMBL/GenBank/DDBJ whole genome shotgun (WGS) entry which is preliminary data.</text>
</comment>
<evidence type="ECO:0000313" key="1">
    <source>
        <dbReference type="EMBL" id="TCK25444.1"/>
    </source>
</evidence>
<keyword evidence="2" id="KW-1185">Reference proteome</keyword>